<feature type="compositionally biased region" description="Gly residues" evidence="8">
    <location>
        <begin position="324"/>
        <end position="334"/>
    </location>
</feature>
<feature type="transmembrane region" description="Helical" evidence="9">
    <location>
        <begin position="229"/>
        <end position="249"/>
    </location>
</feature>
<evidence type="ECO:0000256" key="2">
    <source>
        <dbReference type="ARBA" id="ARBA00022475"/>
    </source>
</evidence>
<organism evidence="12 13">
    <name type="scientific">Reticulibacter mediterranei</name>
    <dbReference type="NCBI Taxonomy" id="2778369"/>
    <lineage>
        <taxon>Bacteria</taxon>
        <taxon>Bacillati</taxon>
        <taxon>Chloroflexota</taxon>
        <taxon>Ktedonobacteria</taxon>
        <taxon>Ktedonobacterales</taxon>
        <taxon>Reticulibacteraceae</taxon>
        <taxon>Reticulibacter</taxon>
    </lineage>
</organism>
<evidence type="ECO:0000256" key="4">
    <source>
        <dbReference type="ARBA" id="ARBA00022679"/>
    </source>
</evidence>
<keyword evidence="5 9" id="KW-0812">Transmembrane</keyword>
<gene>
    <name evidence="12" type="primary">yycA</name>
    <name evidence="12" type="ORF">KSF_091340</name>
</gene>
<dbReference type="GO" id="GO:0005886">
    <property type="term" value="C:plasma membrane"/>
    <property type="evidence" value="ECO:0007669"/>
    <property type="project" value="UniProtKB-SubCell"/>
</dbReference>
<evidence type="ECO:0000256" key="5">
    <source>
        <dbReference type="ARBA" id="ARBA00022692"/>
    </source>
</evidence>
<feature type="transmembrane region" description="Helical" evidence="9">
    <location>
        <begin position="160"/>
        <end position="177"/>
    </location>
</feature>
<dbReference type="EMBL" id="BNJK01000002">
    <property type="protein sequence ID" value="GHO99086.1"/>
    <property type="molecule type" value="Genomic_DNA"/>
</dbReference>
<evidence type="ECO:0000256" key="1">
    <source>
        <dbReference type="ARBA" id="ARBA00004651"/>
    </source>
</evidence>
<dbReference type="GO" id="GO:0010041">
    <property type="term" value="P:response to iron(III) ion"/>
    <property type="evidence" value="ECO:0007669"/>
    <property type="project" value="TreeGrafter"/>
</dbReference>
<evidence type="ECO:0000259" key="11">
    <source>
        <dbReference type="Pfam" id="PF24878"/>
    </source>
</evidence>
<feature type="compositionally biased region" description="Low complexity" evidence="8">
    <location>
        <begin position="299"/>
        <end position="323"/>
    </location>
</feature>
<dbReference type="InterPro" id="IPR050297">
    <property type="entry name" value="LipidA_mod_glycosyltrf_83"/>
</dbReference>
<evidence type="ECO:0000256" key="3">
    <source>
        <dbReference type="ARBA" id="ARBA00022676"/>
    </source>
</evidence>
<feature type="transmembrane region" description="Helical" evidence="9">
    <location>
        <begin position="29"/>
        <end position="48"/>
    </location>
</feature>
<feature type="transmembrane region" description="Helical" evidence="9">
    <location>
        <begin position="184"/>
        <end position="200"/>
    </location>
</feature>
<evidence type="ECO:0000256" key="7">
    <source>
        <dbReference type="ARBA" id="ARBA00023136"/>
    </source>
</evidence>
<dbReference type="GO" id="GO:0016763">
    <property type="term" value="F:pentosyltransferase activity"/>
    <property type="evidence" value="ECO:0007669"/>
    <property type="project" value="TreeGrafter"/>
</dbReference>
<name>A0A8J3IQV3_9CHLR</name>
<feature type="transmembrane region" description="Helical" evidence="9">
    <location>
        <begin position="443"/>
        <end position="460"/>
    </location>
</feature>
<accession>A0A8J3IQV3</accession>
<keyword evidence="4" id="KW-0808">Transferase</keyword>
<feature type="transmembrane region" description="Helical" evidence="9">
    <location>
        <begin position="353"/>
        <end position="373"/>
    </location>
</feature>
<dbReference type="Pfam" id="PF24878">
    <property type="entry name" value="YkcB_C"/>
    <property type="match status" value="1"/>
</dbReference>
<dbReference type="PANTHER" id="PTHR33908:SF3">
    <property type="entry name" value="UNDECAPRENYL PHOSPHATE-ALPHA-4-AMINO-4-DEOXY-L-ARABINOSE ARABINOSYL TRANSFERASE"/>
    <property type="match status" value="1"/>
</dbReference>
<feature type="domain" description="Glycosyltransferase RgtA/B/C/D-like" evidence="10">
    <location>
        <begin position="88"/>
        <end position="246"/>
    </location>
</feature>
<comment type="caution">
    <text evidence="12">The sequence shown here is derived from an EMBL/GenBank/DDBJ whole genome shotgun (WGS) entry which is preliminary data.</text>
</comment>
<feature type="transmembrane region" description="Helical" evidence="9">
    <location>
        <begin position="466"/>
        <end position="488"/>
    </location>
</feature>
<keyword evidence="3 12" id="KW-0328">Glycosyltransferase</keyword>
<dbReference type="InterPro" id="IPR038731">
    <property type="entry name" value="RgtA/B/C-like"/>
</dbReference>
<evidence type="ECO:0000313" key="12">
    <source>
        <dbReference type="EMBL" id="GHO99086.1"/>
    </source>
</evidence>
<feature type="transmembrane region" description="Helical" evidence="9">
    <location>
        <begin position="388"/>
        <end position="405"/>
    </location>
</feature>
<feature type="transmembrane region" description="Helical" evidence="9">
    <location>
        <begin position="206"/>
        <end position="222"/>
    </location>
</feature>
<feature type="region of interest" description="Disordered" evidence="8">
    <location>
        <begin position="293"/>
        <end position="337"/>
    </location>
</feature>
<dbReference type="RefSeq" id="WP_220209747.1">
    <property type="nucleotide sequence ID" value="NZ_BNJK01000002.1"/>
</dbReference>
<keyword evidence="7 9" id="KW-0472">Membrane</keyword>
<reference evidence="12" key="1">
    <citation type="submission" date="2020-10" db="EMBL/GenBank/DDBJ databases">
        <title>Taxonomic study of unclassified bacteria belonging to the class Ktedonobacteria.</title>
        <authorList>
            <person name="Yabe S."/>
            <person name="Wang C.M."/>
            <person name="Zheng Y."/>
            <person name="Sakai Y."/>
            <person name="Cavaletti L."/>
            <person name="Monciardini P."/>
            <person name="Donadio S."/>
        </authorList>
    </citation>
    <scope>NUCLEOTIDE SEQUENCE</scope>
    <source>
        <strain evidence="12">ID150040</strain>
    </source>
</reference>
<keyword evidence="6 9" id="KW-1133">Transmembrane helix</keyword>
<dbReference type="AlphaFoldDB" id="A0A8J3IQV3"/>
<dbReference type="Proteomes" id="UP000597444">
    <property type="component" value="Unassembled WGS sequence"/>
</dbReference>
<feature type="transmembrane region" description="Helical" evidence="9">
    <location>
        <begin position="112"/>
        <end position="130"/>
    </location>
</feature>
<feature type="transmembrane region" description="Helical" evidence="9">
    <location>
        <begin position="411"/>
        <end position="431"/>
    </location>
</feature>
<dbReference type="PANTHER" id="PTHR33908">
    <property type="entry name" value="MANNOSYLTRANSFERASE YKCB-RELATED"/>
    <property type="match status" value="1"/>
</dbReference>
<evidence type="ECO:0000259" key="10">
    <source>
        <dbReference type="Pfam" id="PF13231"/>
    </source>
</evidence>
<evidence type="ECO:0000256" key="8">
    <source>
        <dbReference type="SAM" id="MobiDB-lite"/>
    </source>
</evidence>
<dbReference type="Pfam" id="PF13231">
    <property type="entry name" value="PMT_2"/>
    <property type="match status" value="1"/>
</dbReference>
<keyword evidence="2" id="KW-1003">Cell membrane</keyword>
<evidence type="ECO:0000313" key="13">
    <source>
        <dbReference type="Proteomes" id="UP000597444"/>
    </source>
</evidence>
<sequence length="683" mass="72481">MAKVIDTTISQASTDSGVERQQARSRPAIWSWLALGAVILISLFMNFFQLGQNGFGNLYYAAGVKSMGDSLHNFFFVSFDPGGFVTIDKPPLGFWLQVISTKIFGFTPFSVFFPQALAGVLSVLLLYWLVRRRFGTTAGLLAAFALAISPISVLTNRNNTIDSTLILVLLLGAWAVLRAAETGKLRWLLLCAVCIGLGFNIKMLQAYLVVPAYGLLYLLAAPRSIWKRLLHLGLALLLMASISLSWAAAVDLTPSSSRPYVGSSQDNSEISLAFGYNGVQRLLGSFGMGGGNRQTPPINSSSTTQSSSTTAQNTNSSTELPPMGDGGPQGGSNNGGPFNTGTAGVLRLFNEPLAGQIAWLLPMALLGIVALAWQRRLNFREDREQQSLILWGGWLLTTAVFFSMAGFFHQYYLSTMAPAICALFGIGAVIMWRDYRHAGWRGWLLPVALVLTALEQLHIITSNTAWGTWMIPLIAIPCALAAIVLIVARLVPLLKANTRLQVSLVSLSLMALLLTSAVWSATPVLQNSASSLPVAGPSQQFGGFGGGGNDHSSTNTNLISYLEANKGNAKYLVATASSNEADSIILATNQSVMALGGFSGSDPILTTDQLATLVANGTVRYFLINGSGGGPGGGQSELTTWITQNCTVVPSSEWQSSTSNSGNSGGVGGFGGASQLYVCNTAS</sequence>
<feature type="domain" description="Putative mannosyltransferase YkcA/B-like C-terminal" evidence="11">
    <location>
        <begin position="558"/>
        <end position="645"/>
    </location>
</feature>
<evidence type="ECO:0000256" key="9">
    <source>
        <dbReference type="SAM" id="Phobius"/>
    </source>
</evidence>
<comment type="subcellular location">
    <subcellularLocation>
        <location evidence="1">Cell membrane</location>
        <topology evidence="1">Multi-pass membrane protein</topology>
    </subcellularLocation>
</comment>
<protein>
    <submittedName>
        <fullName evidence="12">Putative mannosyltransferase YycA</fullName>
    </submittedName>
</protein>
<keyword evidence="13" id="KW-1185">Reference proteome</keyword>
<dbReference type="InterPro" id="IPR056785">
    <property type="entry name" value="YkcA/B-like_C"/>
</dbReference>
<feature type="transmembrane region" description="Helical" evidence="9">
    <location>
        <begin position="500"/>
        <end position="521"/>
    </location>
</feature>
<proteinExistence type="predicted"/>
<evidence type="ECO:0000256" key="6">
    <source>
        <dbReference type="ARBA" id="ARBA00022989"/>
    </source>
</evidence>
<feature type="transmembrane region" description="Helical" evidence="9">
    <location>
        <begin position="137"/>
        <end position="154"/>
    </location>
</feature>
<dbReference type="GO" id="GO:0009103">
    <property type="term" value="P:lipopolysaccharide biosynthetic process"/>
    <property type="evidence" value="ECO:0007669"/>
    <property type="project" value="UniProtKB-ARBA"/>
</dbReference>